<reference evidence="1" key="1">
    <citation type="journal article" date="2014" name="Front. Microbiol.">
        <title>High frequency of phylogenetically diverse reductive dehalogenase-homologous genes in deep subseafloor sedimentary metagenomes.</title>
        <authorList>
            <person name="Kawai M."/>
            <person name="Futagami T."/>
            <person name="Toyoda A."/>
            <person name="Takaki Y."/>
            <person name="Nishi S."/>
            <person name="Hori S."/>
            <person name="Arai W."/>
            <person name="Tsubouchi T."/>
            <person name="Morono Y."/>
            <person name="Uchiyama I."/>
            <person name="Ito T."/>
            <person name="Fujiyama A."/>
            <person name="Inagaki F."/>
            <person name="Takami H."/>
        </authorList>
    </citation>
    <scope>NUCLEOTIDE SEQUENCE</scope>
    <source>
        <strain evidence="1">Expedition CK06-06</strain>
    </source>
</reference>
<proteinExistence type="predicted"/>
<protein>
    <submittedName>
        <fullName evidence="1">Uncharacterized protein</fullName>
    </submittedName>
</protein>
<dbReference type="EMBL" id="BARS01015606">
    <property type="protein sequence ID" value="GAF92336.1"/>
    <property type="molecule type" value="Genomic_DNA"/>
</dbReference>
<gene>
    <name evidence="1" type="ORF">S01H1_25794</name>
</gene>
<accession>X0TYX0</accession>
<name>X0TYX0_9ZZZZ</name>
<organism evidence="1">
    <name type="scientific">marine sediment metagenome</name>
    <dbReference type="NCBI Taxonomy" id="412755"/>
    <lineage>
        <taxon>unclassified sequences</taxon>
        <taxon>metagenomes</taxon>
        <taxon>ecological metagenomes</taxon>
    </lineage>
</organism>
<comment type="caution">
    <text evidence="1">The sequence shown here is derived from an EMBL/GenBank/DDBJ whole genome shotgun (WGS) entry which is preliminary data.</text>
</comment>
<feature type="non-terminal residue" evidence="1">
    <location>
        <position position="1"/>
    </location>
</feature>
<evidence type="ECO:0000313" key="1">
    <source>
        <dbReference type="EMBL" id="GAF92336.1"/>
    </source>
</evidence>
<dbReference type="AlphaFoldDB" id="X0TYX0"/>
<sequence>ARTYGWKLHEVTLKGPDEPKIIMGIVVGETLDVPRDYYAHIVTDIDGLRGRTVATEGFLAHIKGHISYVNQVTPDRANRLRSLLHRALSRASRSRCDSHPRTAVRSP</sequence>